<name>A0ABW8V8P3_9PROT</name>
<protein>
    <submittedName>
        <fullName evidence="1">Uncharacterized protein</fullName>
    </submittedName>
</protein>
<proteinExistence type="predicted"/>
<dbReference type="RefSeq" id="WP_407824498.1">
    <property type="nucleotide sequence ID" value="NZ_JBJLSN010000020.1"/>
</dbReference>
<dbReference type="Proteomes" id="UP001628281">
    <property type="component" value="Unassembled WGS sequence"/>
</dbReference>
<evidence type="ECO:0000313" key="1">
    <source>
        <dbReference type="EMBL" id="MFL7902593.1"/>
    </source>
</evidence>
<evidence type="ECO:0000313" key="2">
    <source>
        <dbReference type="Proteomes" id="UP001628281"/>
    </source>
</evidence>
<sequence length="69" mass="7358">MNRIDVLTILAAPLIRERRPVRLSRLNAALTAAGMEETTAEEVGALVMEAPTYRGEAGRAITPPAEALA</sequence>
<reference evidence="1 2" key="1">
    <citation type="submission" date="2024-11" db="EMBL/GenBank/DDBJ databases">
        <title>Draft genome sequences of two bacteria associated to sugarcane roots in Colombia.</title>
        <authorList>
            <person name="Pardo-Diaz S."/>
            <person name="Masmela-Mendoza J."/>
            <person name="Delgadillo-Duran P."/>
            <person name="Bautista E.J."/>
            <person name="Rojas-Tapias D.F."/>
        </authorList>
    </citation>
    <scope>NUCLEOTIDE SEQUENCE [LARGE SCALE GENOMIC DNA]</scope>
    <source>
        <strain evidence="1 2">Ap18</strain>
    </source>
</reference>
<accession>A0ABW8V8P3</accession>
<comment type="caution">
    <text evidence="1">The sequence shown here is derived from an EMBL/GenBank/DDBJ whole genome shotgun (WGS) entry which is preliminary data.</text>
</comment>
<keyword evidence="2" id="KW-1185">Reference proteome</keyword>
<dbReference type="EMBL" id="JBJLSN010000020">
    <property type="protein sequence ID" value="MFL7902593.1"/>
    <property type="molecule type" value="Genomic_DNA"/>
</dbReference>
<gene>
    <name evidence="1" type="ORF">ACJ41P_15785</name>
</gene>
<organism evidence="1 2">
    <name type="scientific">Azospirillum argentinense</name>
    <dbReference type="NCBI Taxonomy" id="2970906"/>
    <lineage>
        <taxon>Bacteria</taxon>
        <taxon>Pseudomonadati</taxon>
        <taxon>Pseudomonadota</taxon>
        <taxon>Alphaproteobacteria</taxon>
        <taxon>Rhodospirillales</taxon>
        <taxon>Azospirillaceae</taxon>
        <taxon>Azospirillum</taxon>
    </lineage>
</organism>